<dbReference type="EMBL" id="CP007028">
    <property type="protein sequence ID" value="AHE96848.1"/>
    <property type="molecule type" value="Genomic_DNA"/>
</dbReference>
<dbReference type="AlphaFoldDB" id="W0DIL5"/>
<name>W0DIL5_9AQUI</name>
<dbReference type="STRING" id="75906.THERU_05035"/>
<gene>
    <name evidence="1" type="ORF">THERU_05035</name>
</gene>
<dbReference type="Proteomes" id="UP000018914">
    <property type="component" value="Chromosome"/>
</dbReference>
<reference evidence="1 2" key="1">
    <citation type="submission" date="2013-12" db="EMBL/GenBank/DDBJ databases">
        <authorList>
            <consortium name="DOE Joint Genome Institute"/>
            <person name="Eisen J."/>
            <person name="Huntemann M."/>
            <person name="Han J."/>
            <person name="Chen A."/>
            <person name="Kyrpides N."/>
            <person name="Mavromatis K."/>
            <person name="Markowitz V."/>
            <person name="Palaniappan K."/>
            <person name="Ivanova N."/>
            <person name="Schaumberg A."/>
            <person name="Pati A."/>
            <person name="Liolios K."/>
            <person name="Nordberg H.P."/>
            <person name="Cantor M.N."/>
            <person name="Hua S.X."/>
            <person name="Woyke T."/>
        </authorList>
    </citation>
    <scope>NUCLEOTIDE SEQUENCE [LARGE SCALE GENOMIC DNA]</scope>
    <source>
        <strain evidence="1 2">DSM 23557</strain>
    </source>
</reference>
<evidence type="ECO:0000313" key="2">
    <source>
        <dbReference type="Proteomes" id="UP000018914"/>
    </source>
</evidence>
<proteinExistence type="predicted"/>
<dbReference type="HOGENOM" id="CLU_3277988_0_0_0"/>
<dbReference type="KEGG" id="trd:THERU_05035"/>
<keyword evidence="2" id="KW-1185">Reference proteome</keyword>
<protein>
    <submittedName>
        <fullName evidence="1">Uncharacterized protein</fullName>
    </submittedName>
</protein>
<evidence type="ECO:0000313" key="1">
    <source>
        <dbReference type="EMBL" id="AHE96848.1"/>
    </source>
</evidence>
<accession>W0DIL5</accession>
<sequence length="41" mass="4589">MEIFSSYSTPINTDTTGEKLPPYLRLPKKSVVYSVAIKVSK</sequence>
<organism evidence="2">
    <name type="scientific">Thermocrinis ruber</name>
    <dbReference type="NCBI Taxonomy" id="75906"/>
    <lineage>
        <taxon>Bacteria</taxon>
        <taxon>Pseudomonadati</taxon>
        <taxon>Aquificota</taxon>
        <taxon>Aquificia</taxon>
        <taxon>Aquificales</taxon>
        <taxon>Aquificaceae</taxon>
        <taxon>Thermocrinis</taxon>
    </lineage>
</organism>